<dbReference type="SUPFAM" id="SSF48452">
    <property type="entry name" value="TPR-like"/>
    <property type="match status" value="1"/>
</dbReference>
<evidence type="ECO:0000313" key="2">
    <source>
        <dbReference type="Proteomes" id="UP000061630"/>
    </source>
</evidence>
<dbReference type="AlphaFoldDB" id="A0A0X8D9S1"/>
<proteinExistence type="predicted"/>
<accession>A0A0X8D9S1</accession>
<dbReference type="Proteomes" id="UP000061630">
    <property type="component" value="Chromosome"/>
</dbReference>
<evidence type="ECO:0000313" key="1">
    <source>
        <dbReference type="EMBL" id="AMA76095.1"/>
    </source>
</evidence>
<dbReference type="InterPro" id="IPR011990">
    <property type="entry name" value="TPR-like_helical_dom_sf"/>
</dbReference>
<organism evidence="1 2">
    <name type="scientific">Thermus parvatiensis</name>
    <dbReference type="NCBI Taxonomy" id="456163"/>
    <lineage>
        <taxon>Bacteria</taxon>
        <taxon>Thermotogati</taxon>
        <taxon>Deinococcota</taxon>
        <taxon>Deinococci</taxon>
        <taxon>Thermales</taxon>
        <taxon>Thermaceae</taxon>
        <taxon>Thermus</taxon>
    </lineage>
</organism>
<sequence length="96" mass="10967">MEEGELALYHMGRYPEAEASYRQVLVQDPGNLDARWGLAEVALALGRTKEAELLSRQLLALERFVATFQVWRKRGVWGEMRRKGLAATKAQDHQEP</sequence>
<gene>
    <name evidence="1" type="ORF">AV541_09345</name>
</gene>
<dbReference type="Gene3D" id="1.25.40.10">
    <property type="entry name" value="Tetratricopeptide repeat domain"/>
    <property type="match status" value="1"/>
</dbReference>
<reference evidence="1 2" key="1">
    <citation type="submission" date="2016-01" db="EMBL/GenBank/DDBJ databases">
        <title>Genome sequence of Thermus parvatiensis, a thermophile isolated from a hot water spring.</title>
        <authorList>
            <person name="Tripathi C."/>
            <person name="Lal R."/>
        </authorList>
    </citation>
    <scope>NUCLEOTIDE SEQUENCE [LARGE SCALE GENOMIC DNA]</scope>
    <source>
        <strain evidence="1 2">RL</strain>
    </source>
</reference>
<dbReference type="EMBL" id="CP014141">
    <property type="protein sequence ID" value="AMA76095.1"/>
    <property type="molecule type" value="Genomic_DNA"/>
</dbReference>
<dbReference type="KEGG" id="tpar:AV541_09345"/>
<name>A0A0X8D9S1_9DEIN</name>
<dbReference type="Pfam" id="PF14559">
    <property type="entry name" value="TPR_19"/>
    <property type="match status" value="1"/>
</dbReference>
<protein>
    <submittedName>
        <fullName evidence="1">Uncharacterized protein</fullName>
    </submittedName>
</protein>